<organism evidence="1 2">
    <name type="scientific">Stegodyphus mimosarum</name>
    <name type="common">African social velvet spider</name>
    <dbReference type="NCBI Taxonomy" id="407821"/>
    <lineage>
        <taxon>Eukaryota</taxon>
        <taxon>Metazoa</taxon>
        <taxon>Ecdysozoa</taxon>
        <taxon>Arthropoda</taxon>
        <taxon>Chelicerata</taxon>
        <taxon>Arachnida</taxon>
        <taxon>Araneae</taxon>
        <taxon>Araneomorphae</taxon>
        <taxon>Entelegynae</taxon>
        <taxon>Eresoidea</taxon>
        <taxon>Eresidae</taxon>
        <taxon>Stegodyphus</taxon>
    </lineage>
</organism>
<evidence type="ECO:0000313" key="2">
    <source>
        <dbReference type="Proteomes" id="UP000054359"/>
    </source>
</evidence>
<dbReference type="AlphaFoldDB" id="A0A087ULA7"/>
<accession>A0A087ULA7</accession>
<dbReference type="EMBL" id="KK120374">
    <property type="protein sequence ID" value="KFM78146.1"/>
    <property type="molecule type" value="Genomic_DNA"/>
</dbReference>
<dbReference type="Proteomes" id="UP000054359">
    <property type="component" value="Unassembled WGS sequence"/>
</dbReference>
<reference evidence="1 2" key="1">
    <citation type="submission" date="2013-11" db="EMBL/GenBank/DDBJ databases">
        <title>Genome sequencing of Stegodyphus mimosarum.</title>
        <authorList>
            <person name="Bechsgaard J."/>
        </authorList>
    </citation>
    <scope>NUCLEOTIDE SEQUENCE [LARGE SCALE GENOMIC DNA]</scope>
</reference>
<name>A0A087ULA7_STEMI</name>
<protein>
    <submittedName>
        <fullName evidence="1">Uncharacterized protein</fullName>
    </submittedName>
</protein>
<evidence type="ECO:0000313" key="1">
    <source>
        <dbReference type="EMBL" id="KFM78146.1"/>
    </source>
</evidence>
<gene>
    <name evidence="1" type="ORF">X975_24005</name>
</gene>
<feature type="non-terminal residue" evidence="1">
    <location>
        <position position="1"/>
    </location>
</feature>
<proteinExistence type="predicted"/>
<keyword evidence="2" id="KW-1185">Reference proteome</keyword>
<sequence length="111" mass="11714">GFRAQVQTNEPGTANQNPGAVEVISKTPLVSKLVTPAATPQLVQINPTVGLGAIRSQILNNQLLNGGINTRILNNGFLNSGLLNNRLLNRGLLNNGILNRNLLNNGILNTG</sequence>
<feature type="non-terminal residue" evidence="1">
    <location>
        <position position="111"/>
    </location>
</feature>